<comment type="caution">
    <text evidence="2">The sequence shown here is derived from an EMBL/GenBank/DDBJ whole genome shotgun (WGS) entry which is preliminary data.</text>
</comment>
<dbReference type="AlphaFoldDB" id="U1LQL9"/>
<evidence type="ECO:0000313" key="2">
    <source>
        <dbReference type="EMBL" id="ERG64347.1"/>
    </source>
</evidence>
<keyword evidence="1" id="KW-1133">Transmembrane helix</keyword>
<reference evidence="2 3" key="1">
    <citation type="journal article" date="2013" name="Genome Announc.">
        <title>First draft genome sequence from a member of the genus agrococcus, isolated from modern microbialites.</title>
        <authorList>
            <person name="White R.A.III."/>
            <person name="Grassa C.J."/>
            <person name="Suttle C.A."/>
        </authorList>
    </citation>
    <scope>NUCLEOTIDE SEQUENCE [LARGE SCALE GENOMIC DNA]</scope>
    <source>
        <strain evidence="2 3">RW1</strain>
    </source>
</reference>
<evidence type="ECO:0000313" key="3">
    <source>
        <dbReference type="Proteomes" id="UP000016462"/>
    </source>
</evidence>
<keyword evidence="1" id="KW-0472">Membrane</keyword>
<feature type="transmembrane region" description="Helical" evidence="1">
    <location>
        <begin position="50"/>
        <end position="71"/>
    </location>
</feature>
<gene>
    <name evidence="2" type="ORF">L332_07765</name>
</gene>
<feature type="transmembrane region" description="Helical" evidence="1">
    <location>
        <begin position="12"/>
        <end position="30"/>
    </location>
</feature>
<organism evidence="2 3">
    <name type="scientific">Agrococcus pavilionensis RW1</name>
    <dbReference type="NCBI Taxonomy" id="1330458"/>
    <lineage>
        <taxon>Bacteria</taxon>
        <taxon>Bacillati</taxon>
        <taxon>Actinomycetota</taxon>
        <taxon>Actinomycetes</taxon>
        <taxon>Micrococcales</taxon>
        <taxon>Microbacteriaceae</taxon>
        <taxon>Agrococcus</taxon>
    </lineage>
</organism>
<evidence type="ECO:0000256" key="1">
    <source>
        <dbReference type="SAM" id="Phobius"/>
    </source>
</evidence>
<accession>U1LQL9</accession>
<proteinExistence type="predicted"/>
<keyword evidence="1" id="KW-0812">Transmembrane</keyword>
<dbReference type="EMBL" id="ASHR01000023">
    <property type="protein sequence ID" value="ERG64347.1"/>
    <property type="molecule type" value="Genomic_DNA"/>
</dbReference>
<dbReference type="RefSeq" id="WP_021010419.1">
    <property type="nucleotide sequence ID" value="NZ_ASHR01000023.1"/>
</dbReference>
<sequence length="76" mass="7843">MDAIFGMSQGVATWVLALGLGSLVLGTLLLTSGRRRREKQEHGSQNRVLALVLIVAGAIAAILGAISWITALTTGG</sequence>
<protein>
    <submittedName>
        <fullName evidence="2">Uncharacterized protein</fullName>
    </submittedName>
</protein>
<dbReference type="Proteomes" id="UP000016462">
    <property type="component" value="Unassembled WGS sequence"/>
</dbReference>
<keyword evidence="3" id="KW-1185">Reference proteome</keyword>
<name>U1LQL9_9MICO</name>